<sequence>MNSLAAPDLRILVGSQVLQKGMKLVGQSGLNYLLTDNLADFERNVWIAKDAYSKSPSWFIVKQPKWPYANKAVSWAAGLRRFEQEVKMNEIFKGAKFIRQQVDTIKPTSQDDPPRVVLEAMWDSIWRVGRASMFTRQEVKAIMKTTLQALQEVEQKDFKHADLNMDDMFINAKTLDRCDPAQFIAKIANPISPNRVYEPKKLIAHPNNAPEILFGKPAGFPAHIWTWGIIFCHLLESRSAWMCDRADSMDGDRLLEGRLDYQSLFEGRDMVRDKLTAGFNLKQCEYYADCDLPKQSPHEYPGWKEHLIKKGLRDDDICFLDWVLDPNPETRPTSEQIMQSGFLEWSEEEREEDP</sequence>
<organism evidence="3 4">
    <name type="scientific">Phyllosticta citriasiana</name>
    <dbReference type="NCBI Taxonomy" id="595635"/>
    <lineage>
        <taxon>Eukaryota</taxon>
        <taxon>Fungi</taxon>
        <taxon>Dikarya</taxon>
        <taxon>Ascomycota</taxon>
        <taxon>Pezizomycotina</taxon>
        <taxon>Dothideomycetes</taxon>
        <taxon>Dothideomycetes incertae sedis</taxon>
        <taxon>Botryosphaeriales</taxon>
        <taxon>Phyllostictaceae</taxon>
        <taxon>Phyllosticta</taxon>
    </lineage>
</organism>
<dbReference type="Gene3D" id="1.10.510.10">
    <property type="entry name" value="Transferase(Phosphotransferase) domain 1"/>
    <property type="match status" value="1"/>
</dbReference>
<feature type="domain" description="Protein kinase" evidence="2">
    <location>
        <begin position="19"/>
        <end position="343"/>
    </location>
</feature>
<dbReference type="EMBL" id="JBBPHU010000001">
    <property type="protein sequence ID" value="KAK7523558.1"/>
    <property type="molecule type" value="Genomic_DNA"/>
</dbReference>
<feature type="compositionally biased region" description="Acidic residues" evidence="1">
    <location>
        <begin position="345"/>
        <end position="354"/>
    </location>
</feature>
<comment type="caution">
    <text evidence="3">The sequence shown here is derived from an EMBL/GenBank/DDBJ whole genome shotgun (WGS) entry which is preliminary data.</text>
</comment>
<gene>
    <name evidence="3" type="ORF">IWZ03DRAFT_338694</name>
</gene>
<feature type="compositionally biased region" description="Polar residues" evidence="1">
    <location>
        <begin position="330"/>
        <end position="339"/>
    </location>
</feature>
<evidence type="ECO:0000256" key="1">
    <source>
        <dbReference type="SAM" id="MobiDB-lite"/>
    </source>
</evidence>
<dbReference type="InterPro" id="IPR011009">
    <property type="entry name" value="Kinase-like_dom_sf"/>
</dbReference>
<dbReference type="SUPFAM" id="SSF56112">
    <property type="entry name" value="Protein kinase-like (PK-like)"/>
    <property type="match status" value="1"/>
</dbReference>
<feature type="region of interest" description="Disordered" evidence="1">
    <location>
        <begin position="330"/>
        <end position="354"/>
    </location>
</feature>
<protein>
    <recommendedName>
        <fullName evidence="2">Protein kinase domain-containing protein</fullName>
    </recommendedName>
</protein>
<dbReference type="Pfam" id="PF00069">
    <property type="entry name" value="Pkinase"/>
    <property type="match status" value="1"/>
</dbReference>
<reference evidence="3 4" key="1">
    <citation type="submission" date="2024-04" db="EMBL/GenBank/DDBJ databases">
        <title>Phyllosticta paracitricarpa is synonymous to the EU quarantine fungus P. citricarpa based on phylogenomic analyses.</title>
        <authorList>
            <consortium name="Lawrence Berkeley National Laboratory"/>
            <person name="Van Ingen-Buijs V.A."/>
            <person name="Van Westerhoven A.C."/>
            <person name="Haridas S."/>
            <person name="Skiadas P."/>
            <person name="Martin F."/>
            <person name="Groenewald J.Z."/>
            <person name="Crous P.W."/>
            <person name="Seidl M.F."/>
        </authorList>
    </citation>
    <scope>NUCLEOTIDE SEQUENCE [LARGE SCALE GENOMIC DNA]</scope>
    <source>
        <strain evidence="3 4">CBS 123371</strain>
    </source>
</reference>
<dbReference type="Proteomes" id="UP001363622">
    <property type="component" value="Unassembled WGS sequence"/>
</dbReference>
<accession>A0ABR1L1Z0</accession>
<dbReference type="SMART" id="SM00220">
    <property type="entry name" value="S_TKc"/>
    <property type="match status" value="1"/>
</dbReference>
<evidence type="ECO:0000259" key="2">
    <source>
        <dbReference type="PROSITE" id="PS50011"/>
    </source>
</evidence>
<dbReference type="InterPro" id="IPR000719">
    <property type="entry name" value="Prot_kinase_dom"/>
</dbReference>
<name>A0ABR1L1Z0_9PEZI</name>
<dbReference type="PROSITE" id="PS50011">
    <property type="entry name" value="PROTEIN_KINASE_DOM"/>
    <property type="match status" value="1"/>
</dbReference>
<keyword evidence="4" id="KW-1185">Reference proteome</keyword>
<proteinExistence type="predicted"/>
<evidence type="ECO:0000313" key="4">
    <source>
        <dbReference type="Proteomes" id="UP001363622"/>
    </source>
</evidence>
<evidence type="ECO:0000313" key="3">
    <source>
        <dbReference type="EMBL" id="KAK7523558.1"/>
    </source>
</evidence>